<reference evidence="2" key="1">
    <citation type="journal article" date="2014" name="Gene">
        <title>Genome-guided analysis of transformation efficiency and carbon dioxide assimilation by Moorella thermoacetica Y72.</title>
        <authorList>
            <person name="Tsukahara K."/>
            <person name="Kita A."/>
            <person name="Nakashimada Y."/>
            <person name="Hoshino T."/>
            <person name="Murakami K."/>
        </authorList>
    </citation>
    <scope>NUCLEOTIDE SEQUENCE [LARGE SCALE GENOMIC DNA]</scope>
    <source>
        <strain evidence="2">Y72</strain>
    </source>
</reference>
<evidence type="ECO:0000313" key="2">
    <source>
        <dbReference type="EMBL" id="GAF25041.1"/>
    </source>
</evidence>
<accession>A0A0S6U7G6</accession>
<feature type="region of interest" description="Disordered" evidence="1">
    <location>
        <begin position="1"/>
        <end position="26"/>
    </location>
</feature>
<organism evidence="2">
    <name type="scientific">Moorella thermoacetica Y72</name>
    <dbReference type="NCBI Taxonomy" id="1325331"/>
    <lineage>
        <taxon>Bacteria</taxon>
        <taxon>Bacillati</taxon>
        <taxon>Bacillota</taxon>
        <taxon>Clostridia</taxon>
        <taxon>Neomoorellales</taxon>
        <taxon>Neomoorellaceae</taxon>
        <taxon>Neomoorella</taxon>
    </lineage>
</organism>
<dbReference type="EMBL" id="DF238840">
    <property type="protein sequence ID" value="GAF25041.1"/>
    <property type="molecule type" value="Genomic_DNA"/>
</dbReference>
<name>A0A0S6U7G6_NEOTH</name>
<dbReference type="AlphaFoldDB" id="A0A0S6U7G6"/>
<gene>
    <name evidence="2" type="ORF">MTY_0370</name>
</gene>
<proteinExistence type="predicted"/>
<sequence length="54" mass="6144">MESKEKRPPTSREDRILRPEDFPQGKIGSAYMATIAGQPAIRDVADEEEEEDRP</sequence>
<dbReference type="Proteomes" id="UP000063718">
    <property type="component" value="Unassembled WGS sequence"/>
</dbReference>
<evidence type="ECO:0000256" key="1">
    <source>
        <dbReference type="SAM" id="MobiDB-lite"/>
    </source>
</evidence>
<feature type="compositionally biased region" description="Basic and acidic residues" evidence="1">
    <location>
        <begin position="1"/>
        <end position="23"/>
    </location>
</feature>
<protein>
    <submittedName>
        <fullName evidence="2">Uncharacterized protein conserved in bacteria</fullName>
    </submittedName>
</protein>